<reference evidence="1 2" key="1">
    <citation type="journal article" date="2015" name="Nature">
        <title>rRNA introns, odd ribosomes, and small enigmatic genomes across a large radiation of phyla.</title>
        <authorList>
            <person name="Brown C.T."/>
            <person name="Hug L.A."/>
            <person name="Thomas B.C."/>
            <person name="Sharon I."/>
            <person name="Castelle C.J."/>
            <person name="Singh A."/>
            <person name="Wilkins M.J."/>
            <person name="Williams K.H."/>
            <person name="Banfield J.F."/>
        </authorList>
    </citation>
    <scope>NUCLEOTIDE SEQUENCE [LARGE SCALE GENOMIC DNA]</scope>
</reference>
<dbReference type="PANTHER" id="PTHR21262:SF31">
    <property type="entry name" value="GTP PYROPHOSPHOKINASE"/>
    <property type="match status" value="1"/>
</dbReference>
<dbReference type="Proteomes" id="UP000034736">
    <property type="component" value="Unassembled WGS sequence"/>
</dbReference>
<comment type="caution">
    <text evidence="1">The sequence shown here is derived from an EMBL/GenBank/DDBJ whole genome shotgun (WGS) entry which is preliminary data.</text>
</comment>
<organism evidence="1 2">
    <name type="scientific">Candidatus Giovannonibacteria bacterium GW2011_GWA2_44_13b</name>
    <dbReference type="NCBI Taxonomy" id="1618647"/>
    <lineage>
        <taxon>Bacteria</taxon>
        <taxon>Candidatus Giovannoniibacteriota</taxon>
    </lineage>
</organism>
<proteinExistence type="predicted"/>
<keyword evidence="1" id="KW-0418">Kinase</keyword>
<name>A0A0G1H1N4_9BACT</name>
<dbReference type="SUPFAM" id="SSF109604">
    <property type="entry name" value="HD-domain/PDEase-like"/>
    <property type="match status" value="1"/>
</dbReference>
<dbReference type="Pfam" id="PF13328">
    <property type="entry name" value="HD_4"/>
    <property type="match status" value="1"/>
</dbReference>
<protein>
    <submittedName>
        <fullName evidence="1">GTP pyrophosphokinase</fullName>
    </submittedName>
</protein>
<dbReference type="Gene3D" id="1.10.3210.10">
    <property type="entry name" value="Hypothetical protein af1432"/>
    <property type="match status" value="1"/>
</dbReference>
<accession>A0A0G1H1N4</accession>
<dbReference type="EMBL" id="LCHU01000018">
    <property type="protein sequence ID" value="KKT40805.1"/>
    <property type="molecule type" value="Genomic_DNA"/>
</dbReference>
<dbReference type="PANTHER" id="PTHR21262">
    <property type="entry name" value="GUANOSINE-3',5'-BIS DIPHOSPHATE 3'-PYROPHOSPHOHYDROLASE"/>
    <property type="match status" value="1"/>
</dbReference>
<evidence type="ECO:0000313" key="1">
    <source>
        <dbReference type="EMBL" id="KKT40805.1"/>
    </source>
</evidence>
<dbReference type="STRING" id="1618647.UW30_C0018G0025"/>
<dbReference type="AlphaFoldDB" id="A0A0G1H1N4"/>
<gene>
    <name evidence="1" type="ORF">UW30_C0018G0025</name>
</gene>
<dbReference type="GO" id="GO:0016301">
    <property type="term" value="F:kinase activity"/>
    <property type="evidence" value="ECO:0007669"/>
    <property type="project" value="UniProtKB-KW"/>
</dbReference>
<sequence length="203" mass="23565">MNRKQFFEKVRASGINDSKDLLLIQRAYWLAKETHRIQHRDGGERYFNHPRRVSCLLMKYHRASAEIVSAALLHDTIEDGYLPADIVRALLGDTVADIVEKLTKYTVVYDNETGAVKGKHKKHPDIYFSNISSDGRACTIKFADRLDNLQSMGVWTMERQARYLKETEEKILPLWQCNTDFPGVDLMYPLREKFEKCKLKLLA</sequence>
<evidence type="ECO:0000313" key="2">
    <source>
        <dbReference type="Proteomes" id="UP000034736"/>
    </source>
</evidence>
<keyword evidence="1" id="KW-0808">Transferase</keyword>